<evidence type="ECO:0000256" key="4">
    <source>
        <dbReference type="ARBA" id="ARBA00023038"/>
    </source>
</evidence>
<organism evidence="7 8">
    <name type="scientific">Bonamia ostreae</name>
    <dbReference type="NCBI Taxonomy" id="126728"/>
    <lineage>
        <taxon>Eukaryota</taxon>
        <taxon>Sar</taxon>
        <taxon>Rhizaria</taxon>
        <taxon>Endomyxa</taxon>
        <taxon>Ascetosporea</taxon>
        <taxon>Haplosporida</taxon>
        <taxon>Bonamia</taxon>
    </lineage>
</organism>
<dbReference type="PROSITE" id="PS50023">
    <property type="entry name" value="LIM_DOMAIN_2"/>
    <property type="match status" value="3"/>
</dbReference>
<feature type="domain" description="LIM zinc-binding" evidence="6">
    <location>
        <begin position="134"/>
        <end position="191"/>
    </location>
</feature>
<dbReference type="PANTHER" id="PTHR24205">
    <property type="entry name" value="FOUR AND A HALF LIM DOMAINS PROTEIN"/>
    <property type="match status" value="1"/>
</dbReference>
<evidence type="ECO:0000313" key="7">
    <source>
        <dbReference type="EMBL" id="MES1919766.1"/>
    </source>
</evidence>
<keyword evidence="2" id="KW-0677">Repeat</keyword>
<dbReference type="PROSITE" id="PS00478">
    <property type="entry name" value="LIM_DOMAIN_1"/>
    <property type="match status" value="1"/>
</dbReference>
<evidence type="ECO:0000259" key="6">
    <source>
        <dbReference type="PROSITE" id="PS50023"/>
    </source>
</evidence>
<keyword evidence="3 5" id="KW-0862">Zinc</keyword>
<dbReference type="PANTHER" id="PTHR24205:SF16">
    <property type="entry name" value="GH01042P-RELATED"/>
    <property type="match status" value="1"/>
</dbReference>
<dbReference type="InterPro" id="IPR001781">
    <property type="entry name" value="Znf_LIM"/>
</dbReference>
<evidence type="ECO:0000256" key="2">
    <source>
        <dbReference type="ARBA" id="ARBA00022737"/>
    </source>
</evidence>
<comment type="caution">
    <text evidence="7">The sequence shown here is derived from an EMBL/GenBank/DDBJ whole genome shotgun (WGS) entry which is preliminary data.</text>
</comment>
<dbReference type="Proteomes" id="UP001439008">
    <property type="component" value="Unassembled WGS sequence"/>
</dbReference>
<proteinExistence type="predicted"/>
<reference evidence="7 8" key="1">
    <citation type="journal article" date="2024" name="BMC Biol.">
        <title>Comparative genomics of Ascetosporea gives new insight into the evolutionary basis for animal parasitism in Rhizaria.</title>
        <authorList>
            <person name="Hiltunen Thoren M."/>
            <person name="Onut-Brannstrom I."/>
            <person name="Alfjorden A."/>
            <person name="Peckova H."/>
            <person name="Swords F."/>
            <person name="Hooper C."/>
            <person name="Holzer A.S."/>
            <person name="Bass D."/>
            <person name="Burki F."/>
        </authorList>
    </citation>
    <scope>NUCLEOTIDE SEQUENCE [LARGE SCALE GENOMIC DNA]</scope>
    <source>
        <strain evidence="7">20-A016</strain>
    </source>
</reference>
<dbReference type="Gene3D" id="2.10.110.10">
    <property type="entry name" value="Cysteine Rich Protein"/>
    <property type="match status" value="3"/>
</dbReference>
<name>A0ABV2AJC1_9EUKA</name>
<sequence>METLPFRAKGIKSLLDQNNIEIVKPGNEYTVKGITDTKWRINNCNNFYWVDKSYLEFYKKMVQIGPGNRNFFEKFCIFCDRPIESKYLIAAGENFHKECAECSECKKDLREKVFRKINGIVYCDQCDLLHNGPNCASCGGIITSQYLKALGKSWHENHFVCYKCSEPLKREFGLVEEKPICTKCQYEDTPKCKICEEMSSMRINGENFCEKHGKEKEEGKPFCFVCKKDINGKYLKVSQKDIHPQCLKCSKCSADLFGKLYKEKSGKIY</sequence>
<dbReference type="SMART" id="SM00132">
    <property type="entry name" value="LIM"/>
    <property type="match status" value="3"/>
</dbReference>
<accession>A0ABV2AJC1</accession>
<dbReference type="EMBL" id="JBDODL010000393">
    <property type="protein sequence ID" value="MES1919766.1"/>
    <property type="molecule type" value="Genomic_DNA"/>
</dbReference>
<dbReference type="Pfam" id="PF00412">
    <property type="entry name" value="LIM"/>
    <property type="match status" value="3"/>
</dbReference>
<keyword evidence="1 5" id="KW-0479">Metal-binding</keyword>
<gene>
    <name evidence="7" type="primary">TGFB1I1_1</name>
    <name evidence="7" type="ORF">MHBO_001540</name>
</gene>
<evidence type="ECO:0000256" key="1">
    <source>
        <dbReference type="ARBA" id="ARBA00022723"/>
    </source>
</evidence>
<feature type="domain" description="LIM zinc-binding" evidence="6">
    <location>
        <begin position="74"/>
        <end position="133"/>
    </location>
</feature>
<protein>
    <submittedName>
        <fullName evidence="7">Transforming growth factor beta-1-induced transcript 1 protein</fullName>
    </submittedName>
</protein>
<evidence type="ECO:0000313" key="8">
    <source>
        <dbReference type="Proteomes" id="UP001439008"/>
    </source>
</evidence>
<keyword evidence="8" id="KW-1185">Reference proteome</keyword>
<dbReference type="CDD" id="cd08368">
    <property type="entry name" value="LIM"/>
    <property type="match status" value="1"/>
</dbReference>
<evidence type="ECO:0000256" key="5">
    <source>
        <dbReference type="PROSITE-ProRule" id="PRU00125"/>
    </source>
</evidence>
<feature type="domain" description="LIM zinc-binding" evidence="6">
    <location>
        <begin position="221"/>
        <end position="269"/>
    </location>
</feature>
<dbReference type="SUPFAM" id="SSF57716">
    <property type="entry name" value="Glucocorticoid receptor-like (DNA-binding domain)"/>
    <property type="match status" value="1"/>
</dbReference>
<keyword evidence="4 5" id="KW-0440">LIM domain</keyword>
<evidence type="ECO:0000256" key="3">
    <source>
        <dbReference type="ARBA" id="ARBA00022833"/>
    </source>
</evidence>